<feature type="transmembrane region" description="Helical" evidence="6">
    <location>
        <begin position="20"/>
        <end position="40"/>
    </location>
</feature>
<dbReference type="GO" id="GO:0005886">
    <property type="term" value="C:plasma membrane"/>
    <property type="evidence" value="ECO:0007669"/>
    <property type="project" value="UniProtKB-SubCell"/>
</dbReference>
<evidence type="ECO:0000256" key="4">
    <source>
        <dbReference type="ARBA" id="ARBA00022989"/>
    </source>
</evidence>
<keyword evidence="4 6" id="KW-1133">Transmembrane helix</keyword>
<dbReference type="Pfam" id="PF03788">
    <property type="entry name" value="LrgA"/>
    <property type="match status" value="1"/>
</dbReference>
<evidence type="ECO:0008006" key="9">
    <source>
        <dbReference type="Google" id="ProtNLM"/>
    </source>
</evidence>
<sequence>MFRQLAIIIGCLAVGEFITWLTGISVPSSIIGMLLLTFLLKVKVIKLEWVETISNFLVKNMGFFFVPPGVALMLYFDIIGKEIVPIVLATTFSTMLVLVVTGWTHIMTRKIIKRIKGKKL</sequence>
<evidence type="ECO:0000256" key="3">
    <source>
        <dbReference type="ARBA" id="ARBA00022692"/>
    </source>
</evidence>
<dbReference type="InterPro" id="IPR005538">
    <property type="entry name" value="LrgA/CidA"/>
</dbReference>
<keyword evidence="8" id="KW-1185">Reference proteome</keyword>
<feature type="transmembrane region" description="Helical" evidence="6">
    <location>
        <begin position="61"/>
        <end position="80"/>
    </location>
</feature>
<protein>
    <recommendedName>
        <fullName evidence="9">CidA/LrgA family protein</fullName>
    </recommendedName>
</protein>
<reference evidence="7 8" key="1">
    <citation type="submission" date="2015-01" db="EMBL/GenBank/DDBJ databases">
        <title>Comparative genomics of non-oral Prevotella species.</title>
        <authorList>
            <person name="Accetto T."/>
            <person name="Nograsek B."/>
            <person name="Avgustin G."/>
        </authorList>
    </citation>
    <scope>NUCLEOTIDE SEQUENCE [LARGE SCALE GENOMIC DNA]</scope>
    <source>
        <strain evidence="7 8">P5-119</strain>
    </source>
</reference>
<keyword evidence="3 6" id="KW-0812">Transmembrane</keyword>
<name>A0A0D0IV27_9BACT</name>
<comment type="caution">
    <text evidence="7">The sequence shown here is derived from an EMBL/GenBank/DDBJ whole genome shotgun (WGS) entry which is preliminary data.</text>
</comment>
<gene>
    <name evidence="7" type="ORF">ST44_08925</name>
</gene>
<dbReference type="PANTHER" id="PTHR33931:SF5">
    <property type="entry name" value="UPF0299 MEMBRANE PROTEIN YOHJ"/>
    <property type="match status" value="1"/>
</dbReference>
<feature type="transmembrane region" description="Helical" evidence="6">
    <location>
        <begin position="86"/>
        <end position="106"/>
    </location>
</feature>
<evidence type="ECO:0000256" key="2">
    <source>
        <dbReference type="ARBA" id="ARBA00022475"/>
    </source>
</evidence>
<evidence type="ECO:0000256" key="5">
    <source>
        <dbReference type="ARBA" id="ARBA00023136"/>
    </source>
</evidence>
<comment type="subcellular location">
    <subcellularLocation>
        <location evidence="1">Cell membrane</location>
        <topology evidence="1">Multi-pass membrane protein</topology>
    </subcellularLocation>
</comment>
<keyword evidence="5 6" id="KW-0472">Membrane</keyword>
<dbReference type="PANTHER" id="PTHR33931">
    <property type="entry name" value="HOLIN-LIKE PROTEIN CIDA-RELATED"/>
    <property type="match status" value="1"/>
</dbReference>
<evidence type="ECO:0000256" key="6">
    <source>
        <dbReference type="SAM" id="Phobius"/>
    </source>
</evidence>
<accession>A0A0D0IV27</accession>
<dbReference type="STRING" id="1602171.ST44_08925"/>
<proteinExistence type="predicted"/>
<organism evidence="7 8">
    <name type="scientific">Prevotella pectinovora</name>
    <dbReference type="NCBI Taxonomy" id="1602169"/>
    <lineage>
        <taxon>Bacteria</taxon>
        <taxon>Pseudomonadati</taxon>
        <taxon>Bacteroidota</taxon>
        <taxon>Bacteroidia</taxon>
        <taxon>Bacteroidales</taxon>
        <taxon>Prevotellaceae</taxon>
        <taxon>Prevotella</taxon>
    </lineage>
</organism>
<dbReference type="AlphaFoldDB" id="A0A0D0IV27"/>
<evidence type="ECO:0000313" key="7">
    <source>
        <dbReference type="EMBL" id="KIP61718.1"/>
    </source>
</evidence>
<dbReference type="RefSeq" id="WP_042519568.1">
    <property type="nucleotide sequence ID" value="NZ_JXQK01000063.1"/>
</dbReference>
<keyword evidence="2" id="KW-1003">Cell membrane</keyword>
<dbReference type="EMBL" id="JXQK01000063">
    <property type="protein sequence ID" value="KIP61718.1"/>
    <property type="molecule type" value="Genomic_DNA"/>
</dbReference>
<evidence type="ECO:0000256" key="1">
    <source>
        <dbReference type="ARBA" id="ARBA00004651"/>
    </source>
</evidence>
<dbReference type="Proteomes" id="UP000032046">
    <property type="component" value="Unassembled WGS sequence"/>
</dbReference>
<evidence type="ECO:0000313" key="8">
    <source>
        <dbReference type="Proteomes" id="UP000032046"/>
    </source>
</evidence>